<dbReference type="AlphaFoldDB" id="A0A0F9P6Y6"/>
<comment type="caution">
    <text evidence="1">The sequence shown here is derived from an EMBL/GenBank/DDBJ whole genome shotgun (WGS) entry which is preliminary data.</text>
</comment>
<accession>A0A0F9P6Y6</accession>
<dbReference type="EMBL" id="LAZR01003266">
    <property type="protein sequence ID" value="KKN20172.1"/>
    <property type="molecule type" value="Genomic_DNA"/>
</dbReference>
<organism evidence="1">
    <name type="scientific">marine sediment metagenome</name>
    <dbReference type="NCBI Taxonomy" id="412755"/>
    <lineage>
        <taxon>unclassified sequences</taxon>
        <taxon>metagenomes</taxon>
        <taxon>ecological metagenomes</taxon>
    </lineage>
</organism>
<sequence length="94" mass="10895">MKNNDHDEDRVRKLKELEIEIKELILDALTIEKKLPGRLSRVKELEGETAKAKGDVVKLYGKLRALNSQTTLKIQEIKEIIELFTGEFFQNLTK</sequence>
<evidence type="ECO:0000313" key="1">
    <source>
        <dbReference type="EMBL" id="KKN20172.1"/>
    </source>
</evidence>
<name>A0A0F9P6Y6_9ZZZZ</name>
<gene>
    <name evidence="1" type="ORF">LCGC14_0938310</name>
</gene>
<proteinExistence type="predicted"/>
<reference evidence="1" key="1">
    <citation type="journal article" date="2015" name="Nature">
        <title>Complex archaea that bridge the gap between prokaryotes and eukaryotes.</title>
        <authorList>
            <person name="Spang A."/>
            <person name="Saw J.H."/>
            <person name="Jorgensen S.L."/>
            <person name="Zaremba-Niedzwiedzka K."/>
            <person name="Martijn J."/>
            <person name="Lind A.E."/>
            <person name="van Eijk R."/>
            <person name="Schleper C."/>
            <person name="Guy L."/>
            <person name="Ettema T.J."/>
        </authorList>
    </citation>
    <scope>NUCLEOTIDE SEQUENCE</scope>
</reference>
<protein>
    <submittedName>
        <fullName evidence="1">Uncharacterized protein</fullName>
    </submittedName>
</protein>